<dbReference type="eggNOG" id="COG3769">
    <property type="taxonomic scope" value="Bacteria"/>
</dbReference>
<name>A0A0B0H8G5_SOVGS</name>
<dbReference type="Gene3D" id="3.30.980.20">
    <property type="entry name" value="Putative mannosyl-3-phosphoglycerate phosphatase, domain 2"/>
    <property type="match status" value="1"/>
</dbReference>
<dbReference type="SFLD" id="SFLDG01140">
    <property type="entry name" value="C2.B:_Phosphomannomutase_and_P"/>
    <property type="match status" value="1"/>
</dbReference>
<evidence type="ECO:0000313" key="4">
    <source>
        <dbReference type="EMBL" id="KHF24937.1"/>
    </source>
</evidence>
<dbReference type="OrthoDB" id="193379at2"/>
<dbReference type="PANTHER" id="PTHR10000">
    <property type="entry name" value="PHOSPHOSERINE PHOSPHATASE"/>
    <property type="match status" value="1"/>
</dbReference>
<dbReference type="RefSeq" id="WP_043117168.1">
    <property type="nucleotide sequence ID" value="NZ_JRAA01000002.1"/>
</dbReference>
<dbReference type="NCBIfam" id="TIGR01486">
    <property type="entry name" value="HAD-SF-IIB-MPGP"/>
    <property type="match status" value="1"/>
</dbReference>
<evidence type="ECO:0000256" key="3">
    <source>
        <dbReference type="ARBA" id="ARBA00022842"/>
    </source>
</evidence>
<dbReference type="GO" id="GO:0000287">
    <property type="term" value="F:magnesium ion binding"/>
    <property type="evidence" value="ECO:0007669"/>
    <property type="project" value="TreeGrafter"/>
</dbReference>
<dbReference type="AlphaFoldDB" id="A0A0B0H8G5"/>
<evidence type="ECO:0000256" key="1">
    <source>
        <dbReference type="ARBA" id="ARBA00022723"/>
    </source>
</evidence>
<evidence type="ECO:0000256" key="2">
    <source>
        <dbReference type="ARBA" id="ARBA00022801"/>
    </source>
</evidence>
<comment type="caution">
    <text evidence="4">The sequence shown here is derived from an EMBL/GenBank/DDBJ whole genome shotgun (WGS) entry which is preliminary data.</text>
</comment>
<dbReference type="SFLD" id="SFLDG01142">
    <property type="entry name" value="C2.B.2:_Mannosyl-3-phosphoglyc"/>
    <property type="match status" value="1"/>
</dbReference>
<dbReference type="InterPro" id="IPR023214">
    <property type="entry name" value="HAD_sf"/>
</dbReference>
<dbReference type="Pfam" id="PF08282">
    <property type="entry name" value="Hydrolase_3"/>
    <property type="match status" value="2"/>
</dbReference>
<dbReference type="SUPFAM" id="SSF56784">
    <property type="entry name" value="HAD-like"/>
    <property type="match status" value="1"/>
</dbReference>
<dbReference type="EMBL" id="JRAA01000002">
    <property type="protein sequence ID" value="KHF24937.1"/>
    <property type="molecule type" value="Genomic_DNA"/>
</dbReference>
<dbReference type="PANTHER" id="PTHR10000:SF8">
    <property type="entry name" value="HAD SUPERFAMILY HYDROLASE-LIKE, TYPE 3"/>
    <property type="match status" value="1"/>
</dbReference>
<dbReference type="GO" id="GO:0050531">
    <property type="term" value="F:mannosyl-3-phosphoglycerate phosphatase activity"/>
    <property type="evidence" value="ECO:0007669"/>
    <property type="project" value="UniProtKB-EC"/>
</dbReference>
<gene>
    <name evidence="4" type="ORF">JV46_08670</name>
</gene>
<dbReference type="Gene3D" id="3.40.50.1000">
    <property type="entry name" value="HAD superfamily/HAD-like"/>
    <property type="match status" value="1"/>
</dbReference>
<dbReference type="InterPro" id="IPR036412">
    <property type="entry name" value="HAD-like_sf"/>
</dbReference>
<dbReference type="STRING" id="2340.JV46_08670"/>
<proteinExistence type="predicted"/>
<dbReference type="NCBIfam" id="TIGR01484">
    <property type="entry name" value="HAD-SF-IIB"/>
    <property type="match status" value="1"/>
</dbReference>
<accession>A0A0B0H8G5</accession>
<organism evidence="4 5">
    <name type="scientific">Solemya velum gill symbiont</name>
    <dbReference type="NCBI Taxonomy" id="2340"/>
    <lineage>
        <taxon>Bacteria</taxon>
        <taxon>Pseudomonadati</taxon>
        <taxon>Pseudomonadota</taxon>
        <taxon>Gammaproteobacteria</taxon>
        <taxon>sulfur-oxidizing symbionts</taxon>
    </lineage>
</organism>
<keyword evidence="5" id="KW-1185">Reference proteome</keyword>
<dbReference type="EC" id="3.1.3.70" evidence="4"/>
<protein>
    <submittedName>
        <fullName evidence="4">HAD-superfamily hydrolase</fullName>
        <ecNumber evidence="4">3.1.3.70</ecNumber>
    </submittedName>
</protein>
<dbReference type="SFLD" id="SFLDS00003">
    <property type="entry name" value="Haloacid_Dehalogenase"/>
    <property type="match status" value="1"/>
</dbReference>
<sequence>MKPGNLLVFTDLDGTLLEHDGYSWDKARTALVRLHESGVPTIPVSSKTLAELEVLAELIGFNGPIVGENGCVIRFPDCEIDIAPPGYERICTFLEDCRIRDGYQFTGFADMSVEAVTESTELSFEEAALAKQRLASEPLLWQDSAARLQAFKLQAEHAGLVTLHGGRFLHLLGNTNKGEALNSITEWYRGQGYAIKQTIALGDSDNDRLMLEAADVPIIIRKPDKSHITLEERTDALLSSKPGPAGWNEMILQQLDTIRS</sequence>
<dbReference type="Proteomes" id="UP000030856">
    <property type="component" value="Unassembled WGS sequence"/>
</dbReference>
<dbReference type="GO" id="GO:0051479">
    <property type="term" value="P:mannosylglycerate biosynthetic process"/>
    <property type="evidence" value="ECO:0007669"/>
    <property type="project" value="InterPro"/>
</dbReference>
<dbReference type="GO" id="GO:0005829">
    <property type="term" value="C:cytosol"/>
    <property type="evidence" value="ECO:0007669"/>
    <property type="project" value="TreeGrafter"/>
</dbReference>
<dbReference type="InterPro" id="IPR006381">
    <property type="entry name" value="HAD-SF-IIB-MPGP"/>
</dbReference>
<reference evidence="4 5" key="1">
    <citation type="journal article" date="2014" name="BMC Genomics">
        <title>The genome of the intracellular bacterium of the coastal bivalve, Solemya velum: a blueprint for thriving in and out of symbiosis.</title>
        <authorList>
            <person name="Dmytrenko O."/>
            <person name="Russell S.L."/>
            <person name="Loo W.T."/>
            <person name="Fontanez K.M."/>
            <person name="Liao L."/>
            <person name="Roeselers G."/>
            <person name="Sharma R."/>
            <person name="Stewart F.J."/>
            <person name="Newton I.L."/>
            <person name="Woyke T."/>
            <person name="Wu D."/>
            <person name="Lang J.M."/>
            <person name="Eisen J.A."/>
            <person name="Cavanaugh C.M."/>
        </authorList>
    </citation>
    <scope>NUCLEOTIDE SEQUENCE [LARGE SCALE GENOMIC DNA]</scope>
    <source>
        <strain evidence="4 5">WH</strain>
    </source>
</reference>
<keyword evidence="1" id="KW-0479">Metal-binding</keyword>
<keyword evidence="2 4" id="KW-0378">Hydrolase</keyword>
<dbReference type="InterPro" id="IPR006379">
    <property type="entry name" value="HAD-SF_hydro_IIB"/>
</dbReference>
<keyword evidence="3" id="KW-0460">Magnesium</keyword>
<evidence type="ECO:0000313" key="5">
    <source>
        <dbReference type="Proteomes" id="UP000030856"/>
    </source>
</evidence>